<evidence type="ECO:0000313" key="1">
    <source>
        <dbReference type="EMBL" id="QFS42577.1"/>
    </source>
</evidence>
<gene>
    <name evidence="1" type="ORF">GXM_00050</name>
</gene>
<reference evidence="1 2" key="1">
    <citation type="submission" date="2019-10" db="EMBL/GenBank/DDBJ databases">
        <title>Genomic and transcriptomic insights into the perfect genentic adaptation of a filamentous nitrogen-fixing cyanobacterium to rice fields.</title>
        <authorList>
            <person name="Chen Z."/>
        </authorList>
    </citation>
    <scope>NUCLEOTIDE SEQUENCE [LARGE SCALE GENOMIC DNA]</scope>
    <source>
        <strain evidence="1">CCNUC1</strain>
    </source>
</reference>
<dbReference type="AlphaFoldDB" id="A0A5P8VQG7"/>
<accession>A0A5P8VQG7</accession>
<organism evidence="1 2">
    <name type="scientific">Nostoc sphaeroides CCNUC1</name>
    <dbReference type="NCBI Taxonomy" id="2653204"/>
    <lineage>
        <taxon>Bacteria</taxon>
        <taxon>Bacillati</taxon>
        <taxon>Cyanobacteriota</taxon>
        <taxon>Cyanophyceae</taxon>
        <taxon>Nostocales</taxon>
        <taxon>Nostocaceae</taxon>
        <taxon>Nostoc</taxon>
    </lineage>
</organism>
<proteinExistence type="predicted"/>
<dbReference type="Proteomes" id="UP000326678">
    <property type="component" value="Chromosome Gxm1"/>
</dbReference>
<evidence type="ECO:0000313" key="2">
    <source>
        <dbReference type="Proteomes" id="UP000326678"/>
    </source>
</evidence>
<dbReference type="EMBL" id="CP045226">
    <property type="protein sequence ID" value="QFS42577.1"/>
    <property type="molecule type" value="Genomic_DNA"/>
</dbReference>
<name>A0A5P8VQG7_9NOSO</name>
<dbReference type="KEGG" id="nsh:GXM_00050"/>
<sequence length="41" mass="4517">MLVCDRYSYQNKLGLGSQPLDGVGKAIILFLANFILECVIT</sequence>
<keyword evidence="2" id="KW-1185">Reference proteome</keyword>
<protein>
    <submittedName>
        <fullName evidence="1">Uncharacterized protein</fullName>
    </submittedName>
</protein>